<protein>
    <recommendedName>
        <fullName evidence="4">CCHC-type domain-containing protein</fullName>
    </recommendedName>
</protein>
<gene>
    <name evidence="5" type="ORF">N7460_008201</name>
</gene>
<name>A0AAD6I9F6_PENCN</name>
<dbReference type="GO" id="GO:0008270">
    <property type="term" value="F:zinc ion binding"/>
    <property type="evidence" value="ECO:0007669"/>
    <property type="project" value="UniProtKB-KW"/>
</dbReference>
<feature type="compositionally biased region" description="Polar residues" evidence="3">
    <location>
        <begin position="187"/>
        <end position="201"/>
    </location>
</feature>
<evidence type="ECO:0000259" key="4">
    <source>
        <dbReference type="PROSITE" id="PS50158"/>
    </source>
</evidence>
<feature type="coiled-coil region" evidence="2">
    <location>
        <begin position="139"/>
        <end position="173"/>
    </location>
</feature>
<keyword evidence="1" id="KW-0863">Zinc-finger</keyword>
<evidence type="ECO:0000313" key="6">
    <source>
        <dbReference type="Proteomes" id="UP001219568"/>
    </source>
</evidence>
<feature type="compositionally biased region" description="Polar residues" evidence="3">
    <location>
        <begin position="1"/>
        <end position="10"/>
    </location>
</feature>
<keyword evidence="1" id="KW-0479">Metal-binding</keyword>
<feature type="region of interest" description="Disordered" evidence="3">
    <location>
        <begin position="412"/>
        <end position="434"/>
    </location>
</feature>
<proteinExistence type="predicted"/>
<dbReference type="EMBL" id="JAQJZL010000009">
    <property type="protein sequence ID" value="KAJ6038430.1"/>
    <property type="molecule type" value="Genomic_DNA"/>
</dbReference>
<dbReference type="Proteomes" id="UP001219568">
    <property type="component" value="Unassembled WGS sequence"/>
</dbReference>
<feature type="region of interest" description="Disordered" evidence="3">
    <location>
        <begin position="187"/>
        <end position="208"/>
    </location>
</feature>
<keyword evidence="1" id="KW-0862">Zinc</keyword>
<evidence type="ECO:0000313" key="5">
    <source>
        <dbReference type="EMBL" id="KAJ6038430.1"/>
    </source>
</evidence>
<feature type="compositionally biased region" description="Basic and acidic residues" evidence="3">
    <location>
        <begin position="14"/>
        <end position="30"/>
    </location>
</feature>
<feature type="domain" description="CCHC-type" evidence="4">
    <location>
        <begin position="452"/>
        <end position="468"/>
    </location>
</feature>
<dbReference type="SUPFAM" id="SSF57756">
    <property type="entry name" value="Retrovirus zinc finger-like domains"/>
    <property type="match status" value="1"/>
</dbReference>
<reference evidence="5" key="1">
    <citation type="journal article" date="2023" name="IMA Fungus">
        <title>Comparative genomic study of the Penicillium genus elucidates a diverse pangenome and 15 lateral gene transfer events.</title>
        <authorList>
            <person name="Petersen C."/>
            <person name="Sorensen T."/>
            <person name="Nielsen M.R."/>
            <person name="Sondergaard T.E."/>
            <person name="Sorensen J.L."/>
            <person name="Fitzpatrick D.A."/>
            <person name="Frisvad J.C."/>
            <person name="Nielsen K.L."/>
        </authorList>
    </citation>
    <scope>NUCLEOTIDE SEQUENCE</scope>
    <source>
        <strain evidence="5">IBT 15450</strain>
    </source>
</reference>
<dbReference type="AlphaFoldDB" id="A0AAD6I9F6"/>
<feature type="compositionally biased region" description="Acidic residues" evidence="3">
    <location>
        <begin position="36"/>
        <end position="47"/>
    </location>
</feature>
<evidence type="ECO:0000256" key="2">
    <source>
        <dbReference type="SAM" id="Coils"/>
    </source>
</evidence>
<comment type="caution">
    <text evidence="5">The sequence shown here is derived from an EMBL/GenBank/DDBJ whole genome shotgun (WGS) entry which is preliminary data.</text>
</comment>
<dbReference type="InterPro" id="IPR001878">
    <property type="entry name" value="Znf_CCHC"/>
</dbReference>
<dbReference type="PROSITE" id="PS50158">
    <property type="entry name" value="ZF_CCHC"/>
    <property type="match status" value="1"/>
</dbReference>
<organism evidence="5 6">
    <name type="scientific">Penicillium canescens</name>
    <dbReference type="NCBI Taxonomy" id="5083"/>
    <lineage>
        <taxon>Eukaryota</taxon>
        <taxon>Fungi</taxon>
        <taxon>Dikarya</taxon>
        <taxon>Ascomycota</taxon>
        <taxon>Pezizomycotina</taxon>
        <taxon>Eurotiomycetes</taxon>
        <taxon>Eurotiomycetidae</taxon>
        <taxon>Eurotiales</taxon>
        <taxon>Aspergillaceae</taxon>
        <taxon>Penicillium</taxon>
    </lineage>
</organism>
<dbReference type="InterPro" id="IPR036875">
    <property type="entry name" value="Znf_CCHC_sf"/>
</dbReference>
<accession>A0AAD6I9F6</accession>
<sequence>MTSKSNNENPNARGAEEVEWRGRTRRDTVIAREATIVDDDGSDDDDYQPSNEGDKTTPAESTGVTPMIDAFDYVSPNHPLRPTRAICVLDRAQQLARLRHHFEFWWDVLVAMDKQAKMNTNQVTDQMIREEVIRLGEDNRELRRERDRMTVQRDMAEKRVEELTSKLDGAHRERDRDQSIIALLNTTRQTTPVAEGTNENRAPQHEASLDARTEPIRRGGSHPLYTTSPGRFDNPKFPDAPVFSGDRDAFDSWRDKVYDKLNNSAAQYPTEQQRIAYIRSRTDGVAYQQIRAQCRPDHPRCFQSAEDALEALEKIYGDKNKRKRAINELRTLRMGRRSFDDFYADFARCAAEVGYAEDAMIPLLENAISNELARQVIGLQRPADFYDLVDFYRDVDHEMRDYERRLPNRVVGTTRTNPQYEKSRPRQTPLAARSEGYVLRSVDRALLAQHGRCYKCGEHGHRIHECTNPQMKEMPRLAGRGTAKVNNATMESDTDDESTVVEGKEMS</sequence>
<dbReference type="GO" id="GO:0003676">
    <property type="term" value="F:nucleic acid binding"/>
    <property type="evidence" value="ECO:0007669"/>
    <property type="project" value="InterPro"/>
</dbReference>
<keyword evidence="6" id="KW-1185">Reference proteome</keyword>
<keyword evidence="2" id="KW-0175">Coiled coil</keyword>
<feature type="region of interest" description="Disordered" evidence="3">
    <location>
        <begin position="1"/>
        <end position="64"/>
    </location>
</feature>
<reference evidence="5" key="2">
    <citation type="submission" date="2023-01" db="EMBL/GenBank/DDBJ databases">
        <authorList>
            <person name="Petersen C."/>
        </authorList>
    </citation>
    <scope>NUCLEOTIDE SEQUENCE</scope>
    <source>
        <strain evidence="5">IBT 15450</strain>
    </source>
</reference>
<feature type="region of interest" description="Disordered" evidence="3">
    <location>
        <begin position="486"/>
        <end position="507"/>
    </location>
</feature>
<evidence type="ECO:0000256" key="1">
    <source>
        <dbReference type="PROSITE-ProRule" id="PRU00047"/>
    </source>
</evidence>
<evidence type="ECO:0000256" key="3">
    <source>
        <dbReference type="SAM" id="MobiDB-lite"/>
    </source>
</evidence>